<feature type="region of interest" description="Disordered" evidence="1">
    <location>
        <begin position="504"/>
        <end position="532"/>
    </location>
</feature>
<reference evidence="3 4" key="1">
    <citation type="journal article" date="2017" name="BMC Genomics">
        <title>Comparative genomic and phylogenomic analyses of the Bifidobacteriaceae family.</title>
        <authorList>
            <person name="Lugli G.A."/>
            <person name="Milani C."/>
            <person name="Turroni F."/>
            <person name="Duranti S."/>
            <person name="Mancabelli L."/>
            <person name="Mangifesta M."/>
            <person name="Ferrario C."/>
            <person name="Modesto M."/>
            <person name="Mattarelli P."/>
            <person name="Jiri K."/>
            <person name="van Sinderen D."/>
            <person name="Ventura M."/>
        </authorList>
    </citation>
    <scope>NUCLEOTIDE SEQUENCE [LARGE SCALE GENOMIC DNA]</scope>
    <source>
        <strain evidence="3 4">DSM 100196</strain>
    </source>
</reference>
<dbReference type="Gene3D" id="3.40.50.1820">
    <property type="entry name" value="alpha/beta hydrolase"/>
    <property type="match status" value="1"/>
</dbReference>
<evidence type="ECO:0000313" key="4">
    <source>
        <dbReference type="Proteomes" id="UP000216871"/>
    </source>
</evidence>
<gene>
    <name evidence="3" type="ORF">BMYO_0758</name>
</gene>
<dbReference type="OrthoDB" id="5095936at2"/>
<organism evidence="3 4">
    <name type="scientific">Bifidobacterium myosotis</name>
    <dbReference type="NCBI Taxonomy" id="1630166"/>
    <lineage>
        <taxon>Bacteria</taxon>
        <taxon>Bacillati</taxon>
        <taxon>Actinomycetota</taxon>
        <taxon>Actinomycetes</taxon>
        <taxon>Bifidobacteriales</taxon>
        <taxon>Bifidobacteriaceae</taxon>
        <taxon>Bifidobacterium</taxon>
    </lineage>
</organism>
<dbReference type="RefSeq" id="WP_143249104.1">
    <property type="nucleotide sequence ID" value="NZ_MWWW01000006.1"/>
</dbReference>
<protein>
    <recommendedName>
        <fullName evidence="2">GPI inositol-deacylase PGAP1-like alpha/beta domain-containing protein</fullName>
    </recommendedName>
</protein>
<dbReference type="SUPFAM" id="SSF53474">
    <property type="entry name" value="alpha/beta-Hydrolases"/>
    <property type="match status" value="1"/>
</dbReference>
<keyword evidence="4" id="KW-1185">Reference proteome</keyword>
<sequence>MSENNEYYWQVESKVYGGQGYSTATREEYKAVAKALDQEASEFKKLASVWETEREQLDIRHVAATCREHTALPYTVLKVRCQEHADACRQISENLSLTAERLLRVLGLYSDAELIAKRLFNEVLQFATQVKPHYAAAAATALGVGGFLTNWVIEGKPNPWSVFTATYPIHEGLMSGLGSFIGRVPRGLGALTTDETNRSAGVLAQVTAPMKNLWQGNHLNVREVTTKADVVRSSQSVAESMDGLYRLANERLGKIDLDSGLDYATIAVQRYERADGTNAWLVTIPGTDGQPDSPFGWMQNLELMSPSERQSMEADSARMVIEAMRQAGIDKDEPVAMVGHSQGGIVAATIASNWADDYNIEHIVTAGSPIANHAIPKKTWVTSVEMDTEFIAALDGTPNPATPTWLTVQGTASRAPDATPSTINKDGSCTPGSTPIAGDAPYDAAPVKGGPSSEMEITHWLQYHQAAYQNATDEGSPAIQNHERHFQHVIQGELKETRYFEGRMSHRPANEPTCITPESGKDMPDIQPKVQK</sequence>
<dbReference type="InterPro" id="IPR012908">
    <property type="entry name" value="PGAP1-ab_dom-like"/>
</dbReference>
<dbReference type="InterPro" id="IPR029058">
    <property type="entry name" value="AB_hydrolase_fold"/>
</dbReference>
<evidence type="ECO:0000256" key="1">
    <source>
        <dbReference type="SAM" id="MobiDB-lite"/>
    </source>
</evidence>
<feature type="domain" description="GPI inositol-deacylase PGAP1-like alpha/beta" evidence="2">
    <location>
        <begin position="323"/>
        <end position="379"/>
    </location>
</feature>
<comment type="caution">
    <text evidence="3">The sequence shown here is derived from an EMBL/GenBank/DDBJ whole genome shotgun (WGS) entry which is preliminary data.</text>
</comment>
<feature type="region of interest" description="Disordered" evidence="1">
    <location>
        <begin position="413"/>
        <end position="441"/>
    </location>
</feature>
<dbReference type="Proteomes" id="UP000216871">
    <property type="component" value="Unassembled WGS sequence"/>
</dbReference>
<dbReference type="EMBL" id="MWWW01000006">
    <property type="protein sequence ID" value="OZG60627.1"/>
    <property type="molecule type" value="Genomic_DNA"/>
</dbReference>
<dbReference type="Pfam" id="PF07819">
    <property type="entry name" value="PGAP1"/>
    <property type="match status" value="1"/>
</dbReference>
<feature type="compositionally biased region" description="Polar residues" evidence="1">
    <location>
        <begin position="419"/>
        <end position="433"/>
    </location>
</feature>
<evidence type="ECO:0000313" key="3">
    <source>
        <dbReference type="EMBL" id="OZG60627.1"/>
    </source>
</evidence>
<dbReference type="AlphaFoldDB" id="A0A261FNA4"/>
<evidence type="ECO:0000259" key="2">
    <source>
        <dbReference type="Pfam" id="PF07819"/>
    </source>
</evidence>
<proteinExistence type="predicted"/>
<name>A0A261FNA4_9BIFI</name>
<dbReference type="GO" id="GO:0016788">
    <property type="term" value="F:hydrolase activity, acting on ester bonds"/>
    <property type="evidence" value="ECO:0007669"/>
    <property type="project" value="InterPro"/>
</dbReference>
<accession>A0A261FNA4</accession>